<dbReference type="Proteomes" id="UP000007803">
    <property type="component" value="Chromosome"/>
</dbReference>
<accession>E0US07</accession>
<dbReference type="KEGG" id="sua:Saut_0981"/>
<dbReference type="RefSeq" id="WP_013326786.1">
    <property type="nucleotide sequence ID" value="NC_014506.1"/>
</dbReference>
<dbReference type="AlphaFoldDB" id="E0US07"/>
<dbReference type="CDD" id="cd07043">
    <property type="entry name" value="STAS_anti-anti-sigma_factors"/>
    <property type="match status" value="1"/>
</dbReference>
<dbReference type="InterPro" id="IPR036513">
    <property type="entry name" value="STAS_dom_sf"/>
</dbReference>
<evidence type="ECO:0000259" key="1">
    <source>
        <dbReference type="PROSITE" id="PS50801"/>
    </source>
</evidence>
<dbReference type="Pfam" id="PF13466">
    <property type="entry name" value="STAS_2"/>
    <property type="match status" value="1"/>
</dbReference>
<dbReference type="STRING" id="563040.Saut_0981"/>
<dbReference type="PROSITE" id="PS50801">
    <property type="entry name" value="STAS"/>
    <property type="match status" value="1"/>
</dbReference>
<dbReference type="EMBL" id="CP002205">
    <property type="protein sequence ID" value="ADN09030.1"/>
    <property type="molecule type" value="Genomic_DNA"/>
</dbReference>
<proteinExistence type="predicted"/>
<reference evidence="3" key="1">
    <citation type="journal article" date="2010" name="Stand. Genomic Sci.">
        <title>Complete genome sequence of Sulfurimonas autotrophica type strain (OK10).</title>
        <authorList>
            <person name="Sikorski J."/>
            <person name="Munk C."/>
            <person name="Lapidus A."/>
            <person name="Djao O."/>
            <person name="Lucas S."/>
            <person name="Glavina Del Rio T."/>
            <person name="Nolan M."/>
            <person name="Tice H."/>
            <person name="Han C."/>
            <person name="Cheng J."/>
            <person name="Tapia R."/>
            <person name="Goodwin L."/>
            <person name="Pitluck S."/>
            <person name="Liolios K."/>
            <person name="Ivanova N."/>
            <person name="Mavromatis K."/>
            <person name="Mikhailova N."/>
            <person name="Pati A."/>
            <person name="Sims D."/>
            <person name="Meincke L."/>
            <person name="Brettin T."/>
            <person name="Detter J."/>
            <person name="Chen A."/>
            <person name="Palaniappan K."/>
            <person name="Land M."/>
            <person name="Hauser L."/>
            <person name="Chang Y."/>
            <person name="Jeffries C."/>
            <person name="Rohde M."/>
            <person name="Lang E."/>
            <person name="Spring S."/>
            <person name="Goker M."/>
            <person name="Woyke T."/>
            <person name="Bristow J."/>
            <person name="Eisen J."/>
            <person name="Markowitz V."/>
            <person name="Hugenholtz P."/>
            <person name="Kyrpides N."/>
            <person name="Klenk H."/>
        </authorList>
    </citation>
    <scope>NUCLEOTIDE SEQUENCE [LARGE SCALE GENOMIC DNA]</scope>
    <source>
        <strain evidence="3">ATCC BAA-671 / DSM 16294 / JCM 11897 / OK10</strain>
    </source>
</reference>
<dbReference type="SUPFAM" id="SSF52091">
    <property type="entry name" value="SpoIIaa-like"/>
    <property type="match status" value="1"/>
</dbReference>
<sequence>MKFNNNELNIYEVESLHKSLLEEFAKGDLLLDMQNVNRVDMSVIQLFISAQKTAGESSKKFALQNVNEELAQIIKNSACDFLLEETG</sequence>
<dbReference type="OrthoDB" id="9968061at2"/>
<evidence type="ECO:0000313" key="2">
    <source>
        <dbReference type="EMBL" id="ADN09030.1"/>
    </source>
</evidence>
<dbReference type="HOGENOM" id="CLU_2482127_0_0_7"/>
<dbReference type="eggNOG" id="COG0659">
    <property type="taxonomic scope" value="Bacteria"/>
</dbReference>
<evidence type="ECO:0000313" key="3">
    <source>
        <dbReference type="Proteomes" id="UP000007803"/>
    </source>
</evidence>
<organism evidence="2 3">
    <name type="scientific">Sulfurimonas autotrophica (strain ATCC BAA-671 / DSM 16294 / JCM 11897 / OK10)</name>
    <dbReference type="NCBI Taxonomy" id="563040"/>
    <lineage>
        <taxon>Bacteria</taxon>
        <taxon>Pseudomonadati</taxon>
        <taxon>Campylobacterota</taxon>
        <taxon>Epsilonproteobacteria</taxon>
        <taxon>Campylobacterales</taxon>
        <taxon>Sulfurimonadaceae</taxon>
        <taxon>Sulfurimonas</taxon>
    </lineage>
</organism>
<name>E0US07_SULAO</name>
<protein>
    <recommendedName>
        <fullName evidence="1">STAS domain-containing protein</fullName>
    </recommendedName>
</protein>
<dbReference type="InterPro" id="IPR058548">
    <property type="entry name" value="MlaB-like_STAS"/>
</dbReference>
<keyword evidence="3" id="KW-1185">Reference proteome</keyword>
<gene>
    <name evidence="2" type="ordered locus">Saut_0981</name>
</gene>
<dbReference type="Gene3D" id="3.30.750.24">
    <property type="entry name" value="STAS domain"/>
    <property type="match status" value="1"/>
</dbReference>
<dbReference type="InterPro" id="IPR002645">
    <property type="entry name" value="STAS_dom"/>
</dbReference>
<feature type="domain" description="STAS" evidence="1">
    <location>
        <begin position="1"/>
        <end position="75"/>
    </location>
</feature>